<dbReference type="GO" id="GO:0016020">
    <property type="term" value="C:membrane"/>
    <property type="evidence" value="ECO:0007669"/>
    <property type="project" value="UniProtKB-SubCell"/>
</dbReference>
<organism evidence="4 5">
    <name type="scientific">Dibothriocephalus latus</name>
    <name type="common">Fish tapeworm</name>
    <name type="synonym">Diphyllobothrium latum</name>
    <dbReference type="NCBI Taxonomy" id="60516"/>
    <lineage>
        <taxon>Eukaryota</taxon>
        <taxon>Metazoa</taxon>
        <taxon>Spiralia</taxon>
        <taxon>Lophotrochozoa</taxon>
        <taxon>Platyhelminthes</taxon>
        <taxon>Cestoda</taxon>
        <taxon>Eucestoda</taxon>
        <taxon>Diphyllobothriidea</taxon>
        <taxon>Diphyllobothriidae</taxon>
        <taxon>Dibothriocephalus</taxon>
    </lineage>
</organism>
<comment type="caution">
    <text evidence="1">Lacks conserved residue(s) required for the propagation of feature annotation.</text>
</comment>
<accession>A0A3P6S3P5</accession>
<sequence>MALLLDTFLAFHNTAGQVSTEKAYSEVDSAKLDSANLSVYLYNGSLILSLWSTEANAFGTFQQHFPCQSASATCADGRWHDINVSSAFSLLQIDVDQSSASEPLPKAFHGLRMKMLLLGGHPEGAFTPGIPRNISNFTGCLQHAFYHNGPNQVDFLHLLKEQVDAVQVYGVRLNTCSLSGMINGTATSKTRRNTIANSMVTFARPGGYLLLRGWKTISRGRIAFRLRTFRKNCLLLYSSSTWPLRSRISDLAEMKRKAGALGSFLEVVNASSRLTGTDLFSVELREGYLVLLLNTGSGINEFQTDAIWRQAKSPWFSADGKEHSVEIKLTDGYMQVTFDGMENHMKLTKKPRYTYLNLNGDLYVGGLPEELRLSNNELPPQVWSAHLREDFIGCIGHLEIDGEPADLHLEATATWARNHVEQGCRSPNGACEADICAPGVCDEGWAEPLCECVDTNRDGPHCKEGMALPTPMLHHNLYNENAQRLPV</sequence>
<dbReference type="SUPFAM" id="SSF49899">
    <property type="entry name" value="Concanavalin A-like lectins/glucanases"/>
    <property type="match status" value="2"/>
</dbReference>
<feature type="domain" description="Laminin G" evidence="3">
    <location>
        <begin position="198"/>
        <end position="424"/>
    </location>
</feature>
<evidence type="ECO:0000256" key="2">
    <source>
        <dbReference type="SAM" id="SignalP"/>
    </source>
</evidence>
<feature type="signal peptide" evidence="2">
    <location>
        <begin position="1"/>
        <end position="16"/>
    </location>
</feature>
<keyword evidence="5" id="KW-1185">Reference proteome</keyword>
<dbReference type="InterPro" id="IPR050372">
    <property type="entry name" value="Neurexin-related_CASP"/>
</dbReference>
<evidence type="ECO:0000256" key="1">
    <source>
        <dbReference type="PROSITE-ProRule" id="PRU00122"/>
    </source>
</evidence>
<feature type="domain" description="Laminin G" evidence="3">
    <location>
        <begin position="1"/>
        <end position="176"/>
    </location>
</feature>
<keyword evidence="2" id="KW-0732">Signal</keyword>
<reference evidence="4 5" key="1">
    <citation type="submission" date="2018-11" db="EMBL/GenBank/DDBJ databases">
        <authorList>
            <consortium name="Pathogen Informatics"/>
        </authorList>
    </citation>
    <scope>NUCLEOTIDE SEQUENCE [LARGE SCALE GENOMIC DNA]</scope>
</reference>
<name>A0A3P6S3P5_DIBLA</name>
<dbReference type="PROSITE" id="PS50025">
    <property type="entry name" value="LAM_G_DOMAIN"/>
    <property type="match status" value="2"/>
</dbReference>
<dbReference type="InterPro" id="IPR013320">
    <property type="entry name" value="ConA-like_dom_sf"/>
</dbReference>
<dbReference type="OrthoDB" id="6275838at2759"/>
<dbReference type="EMBL" id="UYRU01041839">
    <property type="protein sequence ID" value="VDK70332.1"/>
    <property type="molecule type" value="Genomic_DNA"/>
</dbReference>
<evidence type="ECO:0000313" key="5">
    <source>
        <dbReference type="Proteomes" id="UP000281553"/>
    </source>
</evidence>
<dbReference type="Pfam" id="PF02210">
    <property type="entry name" value="Laminin_G_2"/>
    <property type="match status" value="2"/>
</dbReference>
<evidence type="ECO:0000259" key="3">
    <source>
        <dbReference type="PROSITE" id="PS50025"/>
    </source>
</evidence>
<protein>
    <recommendedName>
        <fullName evidence="3">Laminin G domain-containing protein</fullName>
    </recommendedName>
</protein>
<dbReference type="PANTHER" id="PTHR15036:SF49">
    <property type="entry name" value="AXOTACTIN"/>
    <property type="match status" value="1"/>
</dbReference>
<feature type="chain" id="PRO_5018043177" description="Laminin G domain-containing protein" evidence="2">
    <location>
        <begin position="17"/>
        <end position="487"/>
    </location>
</feature>
<proteinExistence type="predicted"/>
<dbReference type="Proteomes" id="UP000281553">
    <property type="component" value="Unassembled WGS sequence"/>
</dbReference>
<dbReference type="SMART" id="SM00282">
    <property type="entry name" value="LamG"/>
    <property type="match status" value="2"/>
</dbReference>
<dbReference type="CDD" id="cd00110">
    <property type="entry name" value="LamG"/>
    <property type="match status" value="2"/>
</dbReference>
<evidence type="ECO:0000313" key="4">
    <source>
        <dbReference type="EMBL" id="VDK70332.1"/>
    </source>
</evidence>
<dbReference type="InterPro" id="IPR001791">
    <property type="entry name" value="Laminin_G"/>
</dbReference>
<gene>
    <name evidence="4" type="ORF">DILT_LOCUS2236</name>
</gene>
<dbReference type="AlphaFoldDB" id="A0A3P6S3P5"/>
<dbReference type="PANTHER" id="PTHR15036">
    <property type="entry name" value="PIKACHURIN-LIKE PROTEIN"/>
    <property type="match status" value="1"/>
</dbReference>
<dbReference type="Gene3D" id="2.60.120.200">
    <property type="match status" value="2"/>
</dbReference>